<dbReference type="RefSeq" id="WP_259839791.1">
    <property type="nucleotide sequence ID" value="NZ_JAOAMU010000005.1"/>
</dbReference>
<keyword evidence="4" id="KW-1185">Reference proteome</keyword>
<sequence>MKSLYIIAFLALSASVYAQENKKAAEPEDQAQVVKQLRDQEAQVAKSAQENAPKKQTVTTLASEQGLEVKKQETKPQAAPSNNSGKLLPNTASLAEIKASISNRQASHPISNNTNKNVQGLPNTATLEEIKKTIPKN</sequence>
<feature type="region of interest" description="Disordered" evidence="1">
    <location>
        <begin position="103"/>
        <end position="124"/>
    </location>
</feature>
<feature type="compositionally biased region" description="Polar residues" evidence="1">
    <location>
        <begin position="79"/>
        <end position="89"/>
    </location>
</feature>
<dbReference type="EMBL" id="JAOAMU010000005">
    <property type="protein sequence ID" value="MCT2563374.1"/>
    <property type="molecule type" value="Genomic_DNA"/>
</dbReference>
<feature type="signal peptide" evidence="2">
    <location>
        <begin position="1"/>
        <end position="18"/>
    </location>
</feature>
<feature type="chain" id="PRO_5047293776" evidence="2">
    <location>
        <begin position="19"/>
        <end position="137"/>
    </location>
</feature>
<evidence type="ECO:0000256" key="1">
    <source>
        <dbReference type="SAM" id="MobiDB-lite"/>
    </source>
</evidence>
<protein>
    <submittedName>
        <fullName evidence="3">Uncharacterized protein</fullName>
    </submittedName>
</protein>
<comment type="caution">
    <text evidence="3">The sequence shown here is derived from an EMBL/GenBank/DDBJ whole genome shotgun (WGS) entry which is preliminary data.</text>
</comment>
<reference evidence="3 4" key="1">
    <citation type="submission" date="2022-09" db="EMBL/GenBank/DDBJ databases">
        <title>Chryseobacterium oleae sp.nov., isolated from the inter-root soil of Pyrola calliantha H. Andr. in Tibet.</title>
        <authorList>
            <person name="Li Z."/>
        </authorList>
    </citation>
    <scope>NUCLEOTIDE SEQUENCE [LARGE SCALE GENOMIC DNA]</scope>
    <source>
        <strain evidence="4">pc1-10</strain>
    </source>
</reference>
<proteinExistence type="predicted"/>
<evidence type="ECO:0000313" key="4">
    <source>
        <dbReference type="Proteomes" id="UP001525566"/>
    </source>
</evidence>
<organism evidence="3 4">
    <name type="scientific">Chryseobacterium herbae</name>
    <dbReference type="NCBI Taxonomy" id="2976476"/>
    <lineage>
        <taxon>Bacteria</taxon>
        <taxon>Pseudomonadati</taxon>
        <taxon>Bacteroidota</taxon>
        <taxon>Flavobacteriia</taxon>
        <taxon>Flavobacteriales</taxon>
        <taxon>Weeksellaceae</taxon>
        <taxon>Chryseobacterium group</taxon>
        <taxon>Chryseobacterium</taxon>
    </lineage>
</organism>
<evidence type="ECO:0000313" key="3">
    <source>
        <dbReference type="EMBL" id="MCT2563374.1"/>
    </source>
</evidence>
<feature type="region of interest" description="Disordered" evidence="1">
    <location>
        <begin position="42"/>
        <end position="89"/>
    </location>
</feature>
<evidence type="ECO:0000256" key="2">
    <source>
        <dbReference type="SAM" id="SignalP"/>
    </source>
</evidence>
<accession>A0ABT2IX30</accession>
<gene>
    <name evidence="3" type="ORF">N0B48_15875</name>
</gene>
<name>A0ABT2IX30_9FLAO</name>
<feature type="compositionally biased region" description="Polar residues" evidence="1">
    <location>
        <begin position="46"/>
        <end position="63"/>
    </location>
</feature>
<keyword evidence="2" id="KW-0732">Signal</keyword>
<dbReference type="Proteomes" id="UP001525566">
    <property type="component" value="Unassembled WGS sequence"/>
</dbReference>